<sequence length="152" mass="16793">MEFFVPVLLVCSFSTVYCLQCHSNYNVTKPVVNCAESYCYALLVITGSGNDVSYSEAEGCETDIQESALLKPFNITCKDEIQTKNISLFGSPNEGILYCCKKDLCNTEIPEYPIPSTTKNPFTTTITNFSFTVAPNGFFVAIFVSAILMILK</sequence>
<evidence type="ECO:0000313" key="2">
    <source>
        <dbReference type="WBParaSite" id="PS1159_v2.g6579.t1"/>
    </source>
</evidence>
<reference evidence="2" key="1">
    <citation type="submission" date="2022-11" db="UniProtKB">
        <authorList>
            <consortium name="WormBaseParasite"/>
        </authorList>
    </citation>
    <scope>IDENTIFICATION</scope>
</reference>
<accession>A0AC35GMH4</accession>
<dbReference type="WBParaSite" id="PS1159_v2.g6579.t1">
    <property type="protein sequence ID" value="PS1159_v2.g6579.t1"/>
    <property type="gene ID" value="PS1159_v2.g6579"/>
</dbReference>
<dbReference type="Proteomes" id="UP000887580">
    <property type="component" value="Unplaced"/>
</dbReference>
<name>A0AC35GMH4_9BILA</name>
<organism evidence="1 2">
    <name type="scientific">Panagrolaimus sp. PS1159</name>
    <dbReference type="NCBI Taxonomy" id="55785"/>
    <lineage>
        <taxon>Eukaryota</taxon>
        <taxon>Metazoa</taxon>
        <taxon>Ecdysozoa</taxon>
        <taxon>Nematoda</taxon>
        <taxon>Chromadorea</taxon>
        <taxon>Rhabditida</taxon>
        <taxon>Tylenchina</taxon>
        <taxon>Panagrolaimomorpha</taxon>
        <taxon>Panagrolaimoidea</taxon>
        <taxon>Panagrolaimidae</taxon>
        <taxon>Panagrolaimus</taxon>
    </lineage>
</organism>
<proteinExistence type="predicted"/>
<evidence type="ECO:0000313" key="1">
    <source>
        <dbReference type="Proteomes" id="UP000887580"/>
    </source>
</evidence>
<protein>
    <submittedName>
        <fullName evidence="2">Uncharacterized protein</fullName>
    </submittedName>
</protein>